<dbReference type="Proteomes" id="UP000695000">
    <property type="component" value="Unplaced"/>
</dbReference>
<dbReference type="GeneID" id="108563436"/>
<organism evidence="5 6">
    <name type="scientific">Nicrophorus vespilloides</name>
    <name type="common">Boreal carrion beetle</name>
    <dbReference type="NCBI Taxonomy" id="110193"/>
    <lineage>
        <taxon>Eukaryota</taxon>
        <taxon>Metazoa</taxon>
        <taxon>Ecdysozoa</taxon>
        <taxon>Arthropoda</taxon>
        <taxon>Hexapoda</taxon>
        <taxon>Insecta</taxon>
        <taxon>Pterygota</taxon>
        <taxon>Neoptera</taxon>
        <taxon>Endopterygota</taxon>
        <taxon>Coleoptera</taxon>
        <taxon>Polyphaga</taxon>
        <taxon>Staphyliniformia</taxon>
        <taxon>Silphidae</taxon>
        <taxon>Nicrophorinae</taxon>
        <taxon>Nicrophorus</taxon>
    </lineage>
</organism>
<evidence type="ECO:0000313" key="5">
    <source>
        <dbReference type="Proteomes" id="UP000695000"/>
    </source>
</evidence>
<evidence type="ECO:0000256" key="1">
    <source>
        <dbReference type="ARBA" id="ARBA00001947"/>
    </source>
</evidence>
<dbReference type="PROSITE" id="PS52035">
    <property type="entry name" value="PEPTIDASE_M14"/>
    <property type="match status" value="1"/>
</dbReference>
<evidence type="ECO:0000313" key="6">
    <source>
        <dbReference type="RefSeq" id="XP_017777600.1"/>
    </source>
</evidence>
<comment type="similarity">
    <text evidence="2 3">Belongs to the peptidase M14 family.</text>
</comment>
<keyword evidence="6" id="KW-0645">Protease</keyword>
<dbReference type="RefSeq" id="XP_017777600.1">
    <property type="nucleotide sequence ID" value="XM_017922111.1"/>
</dbReference>
<protein>
    <submittedName>
        <fullName evidence="6">Carboxypeptidase suro-1</fullName>
    </submittedName>
</protein>
<reference evidence="6" key="1">
    <citation type="submission" date="2025-08" db="UniProtKB">
        <authorList>
            <consortium name="RefSeq"/>
        </authorList>
    </citation>
    <scope>IDENTIFICATION</scope>
    <source>
        <tissue evidence="6">Whole Larva</tissue>
    </source>
</reference>
<dbReference type="Pfam" id="PF00246">
    <property type="entry name" value="Peptidase_M14"/>
    <property type="match status" value="1"/>
</dbReference>
<comment type="caution">
    <text evidence="3">Lacks conserved residue(s) required for the propagation of feature annotation.</text>
</comment>
<dbReference type="PANTHER" id="PTHR11705">
    <property type="entry name" value="PROTEASE FAMILY M14 CARBOXYPEPTIDASE A,B"/>
    <property type="match status" value="1"/>
</dbReference>
<evidence type="ECO:0000256" key="2">
    <source>
        <dbReference type="ARBA" id="ARBA00005988"/>
    </source>
</evidence>
<dbReference type="PANTHER" id="PTHR11705:SF91">
    <property type="entry name" value="FI01817P-RELATED"/>
    <property type="match status" value="1"/>
</dbReference>
<keyword evidence="6" id="KW-0121">Carboxypeptidase</keyword>
<dbReference type="SUPFAM" id="SSF53187">
    <property type="entry name" value="Zn-dependent exopeptidases"/>
    <property type="match status" value="1"/>
</dbReference>
<gene>
    <name evidence="6" type="primary">LOC108563436</name>
</gene>
<evidence type="ECO:0000259" key="4">
    <source>
        <dbReference type="PROSITE" id="PS52035"/>
    </source>
</evidence>
<dbReference type="InterPro" id="IPR000834">
    <property type="entry name" value="Peptidase_M14"/>
</dbReference>
<dbReference type="GO" id="GO:0004180">
    <property type="term" value="F:carboxypeptidase activity"/>
    <property type="evidence" value="ECO:0007669"/>
    <property type="project" value="UniProtKB-KW"/>
</dbReference>
<evidence type="ECO:0000256" key="3">
    <source>
        <dbReference type="PROSITE-ProRule" id="PRU01379"/>
    </source>
</evidence>
<name>A0ABM1MSQ0_NICVS</name>
<comment type="cofactor">
    <cofactor evidence="1">
        <name>Zn(2+)</name>
        <dbReference type="ChEBI" id="CHEBI:29105"/>
    </cofactor>
</comment>
<proteinExistence type="inferred from homology"/>
<dbReference type="Gene3D" id="3.40.630.10">
    <property type="entry name" value="Zn peptidases"/>
    <property type="match status" value="1"/>
</dbReference>
<keyword evidence="6" id="KW-0378">Hydrolase</keyword>
<accession>A0ABM1MSQ0</accession>
<keyword evidence="5" id="KW-1185">Reference proteome</keyword>
<sequence length="143" mass="17317">MISKHRAGCQKGHHRRHKEKPFAFFYNRFPRYEEMQCYMRMLSRQFKNFARVETIGKSYQGRDIDMIVISKFRSRKERHAAFIDANIHAREWLSNSTVLYFIDYIIRHRQILNLMDFYIVPCLNPDGYEYTHTQVSLIAIFVT</sequence>
<feature type="domain" description="Peptidase M14" evidence="4">
    <location>
        <begin position="28"/>
        <end position="143"/>
    </location>
</feature>